<organism evidence="2 3">
    <name type="scientific">Adineta steineri</name>
    <dbReference type="NCBI Taxonomy" id="433720"/>
    <lineage>
        <taxon>Eukaryota</taxon>
        <taxon>Metazoa</taxon>
        <taxon>Spiralia</taxon>
        <taxon>Gnathifera</taxon>
        <taxon>Rotifera</taxon>
        <taxon>Eurotatoria</taxon>
        <taxon>Bdelloidea</taxon>
        <taxon>Adinetida</taxon>
        <taxon>Adinetidae</taxon>
        <taxon>Adineta</taxon>
    </lineage>
</organism>
<evidence type="ECO:0000313" key="2">
    <source>
        <dbReference type="EMBL" id="CAF4325992.1"/>
    </source>
</evidence>
<feature type="compositionally biased region" description="Acidic residues" evidence="1">
    <location>
        <begin position="175"/>
        <end position="185"/>
    </location>
</feature>
<feature type="region of interest" description="Disordered" evidence="1">
    <location>
        <begin position="15"/>
        <end position="202"/>
    </location>
</feature>
<gene>
    <name evidence="2" type="ORF">OKA104_LOCUS47509</name>
</gene>
<feature type="non-terminal residue" evidence="2">
    <location>
        <position position="202"/>
    </location>
</feature>
<evidence type="ECO:0000256" key="1">
    <source>
        <dbReference type="SAM" id="MobiDB-lite"/>
    </source>
</evidence>
<comment type="caution">
    <text evidence="2">The sequence shown here is derived from an EMBL/GenBank/DDBJ whole genome shotgun (WGS) entry which is preliminary data.</text>
</comment>
<dbReference type="Proteomes" id="UP000663881">
    <property type="component" value="Unassembled WGS sequence"/>
</dbReference>
<evidence type="ECO:0000313" key="3">
    <source>
        <dbReference type="Proteomes" id="UP000663881"/>
    </source>
</evidence>
<feature type="compositionally biased region" description="Polar residues" evidence="1">
    <location>
        <begin position="34"/>
        <end position="43"/>
    </location>
</feature>
<proteinExistence type="predicted"/>
<feature type="compositionally biased region" description="Polar residues" evidence="1">
    <location>
        <begin position="62"/>
        <end position="74"/>
    </location>
</feature>
<dbReference type="AlphaFoldDB" id="A0A820JJZ4"/>
<accession>A0A820JJZ4</accession>
<sequence length="202" mass="23055">KQQLAKNIAKVNSLKTELIGLSPMGDEDDDNQSKRTTASTSLLDTLMPTLRNYDENGLIKPTTDQNERLTSFDSFMQGLDQDYDKRKQLKNKPIERKSSESKKTTTAPPPPQVLLTLDGPIEYRDKKIKKKPAPPPPPPVKKAKAKAKPQKRPVLSSSSSEDEERETDPSKMVYDEDEAWFESDEEEKRRLIDENYDSYEPK</sequence>
<feature type="compositionally biased region" description="Basic residues" evidence="1">
    <location>
        <begin position="141"/>
        <end position="151"/>
    </location>
</feature>
<name>A0A820JJZ4_9BILA</name>
<feature type="non-terminal residue" evidence="2">
    <location>
        <position position="1"/>
    </location>
</feature>
<reference evidence="2" key="1">
    <citation type="submission" date="2021-02" db="EMBL/GenBank/DDBJ databases">
        <authorList>
            <person name="Nowell W R."/>
        </authorList>
    </citation>
    <scope>NUCLEOTIDE SEQUENCE</scope>
</reference>
<protein>
    <submittedName>
        <fullName evidence="2">Uncharacterized protein</fullName>
    </submittedName>
</protein>
<feature type="compositionally biased region" description="Basic and acidic residues" evidence="1">
    <location>
        <begin position="82"/>
        <end position="103"/>
    </location>
</feature>
<feature type="compositionally biased region" description="Basic and acidic residues" evidence="1">
    <location>
        <begin position="186"/>
        <end position="202"/>
    </location>
</feature>
<dbReference type="EMBL" id="CAJOAY010018953">
    <property type="protein sequence ID" value="CAF4325992.1"/>
    <property type="molecule type" value="Genomic_DNA"/>
</dbReference>